<dbReference type="EMBL" id="KN837506">
    <property type="protein sequence ID" value="KIJ24297.1"/>
    <property type="molecule type" value="Genomic_DNA"/>
</dbReference>
<gene>
    <name evidence="2" type="ORF">M422DRAFT_56457</name>
</gene>
<proteinExistence type="predicted"/>
<sequence>MPSPPPPQNMGTPISDQFASQTPLPGTPPAMNTPPGIPGYTPIQYQPQSQAGSQSNTGYVPVQYDIPSTSGNMQGAPQTVLNNYTPVSPPPQVPPGYVPAQYIPSPPASNLTPQTQNPPSQNNSSQGGRHSLMSTLSTVAKVGYKIYQEVHSHSQSSNNNNNAATCYWREYRPIK</sequence>
<dbReference type="HOGENOM" id="CLU_1533536_0_0_1"/>
<feature type="compositionally biased region" description="Polar residues" evidence="1">
    <location>
        <begin position="43"/>
        <end position="58"/>
    </location>
</feature>
<evidence type="ECO:0000313" key="3">
    <source>
        <dbReference type="Proteomes" id="UP000054279"/>
    </source>
</evidence>
<dbReference type="Proteomes" id="UP000054279">
    <property type="component" value="Unassembled WGS sequence"/>
</dbReference>
<dbReference type="AlphaFoldDB" id="A0A0C9U5A1"/>
<evidence type="ECO:0000313" key="2">
    <source>
        <dbReference type="EMBL" id="KIJ24297.1"/>
    </source>
</evidence>
<protein>
    <submittedName>
        <fullName evidence="2">Uncharacterized protein</fullName>
    </submittedName>
</protein>
<feature type="compositionally biased region" description="Pro residues" evidence="1">
    <location>
        <begin position="25"/>
        <end position="37"/>
    </location>
</feature>
<accession>A0A0C9U5A1</accession>
<feature type="compositionally biased region" description="Polar residues" evidence="1">
    <location>
        <begin position="9"/>
        <end position="24"/>
    </location>
</feature>
<feature type="compositionally biased region" description="Polar residues" evidence="1">
    <location>
        <begin position="108"/>
        <end position="130"/>
    </location>
</feature>
<feature type="region of interest" description="Disordered" evidence="1">
    <location>
        <begin position="1"/>
        <end position="130"/>
    </location>
</feature>
<organism evidence="2 3">
    <name type="scientific">Sphaerobolus stellatus (strain SS14)</name>
    <dbReference type="NCBI Taxonomy" id="990650"/>
    <lineage>
        <taxon>Eukaryota</taxon>
        <taxon>Fungi</taxon>
        <taxon>Dikarya</taxon>
        <taxon>Basidiomycota</taxon>
        <taxon>Agaricomycotina</taxon>
        <taxon>Agaricomycetes</taxon>
        <taxon>Phallomycetidae</taxon>
        <taxon>Geastrales</taxon>
        <taxon>Sphaerobolaceae</taxon>
        <taxon>Sphaerobolus</taxon>
    </lineage>
</organism>
<name>A0A0C9U5A1_SPHS4</name>
<feature type="compositionally biased region" description="Pro residues" evidence="1">
    <location>
        <begin position="87"/>
        <end position="97"/>
    </location>
</feature>
<evidence type="ECO:0000256" key="1">
    <source>
        <dbReference type="SAM" id="MobiDB-lite"/>
    </source>
</evidence>
<keyword evidence="3" id="KW-1185">Reference proteome</keyword>
<reference evidence="2 3" key="1">
    <citation type="submission" date="2014-06" db="EMBL/GenBank/DDBJ databases">
        <title>Evolutionary Origins and Diversification of the Mycorrhizal Mutualists.</title>
        <authorList>
            <consortium name="DOE Joint Genome Institute"/>
            <consortium name="Mycorrhizal Genomics Consortium"/>
            <person name="Kohler A."/>
            <person name="Kuo A."/>
            <person name="Nagy L.G."/>
            <person name="Floudas D."/>
            <person name="Copeland A."/>
            <person name="Barry K.W."/>
            <person name="Cichocki N."/>
            <person name="Veneault-Fourrey C."/>
            <person name="LaButti K."/>
            <person name="Lindquist E.A."/>
            <person name="Lipzen A."/>
            <person name="Lundell T."/>
            <person name="Morin E."/>
            <person name="Murat C."/>
            <person name="Riley R."/>
            <person name="Ohm R."/>
            <person name="Sun H."/>
            <person name="Tunlid A."/>
            <person name="Henrissat B."/>
            <person name="Grigoriev I.V."/>
            <person name="Hibbett D.S."/>
            <person name="Martin F."/>
        </authorList>
    </citation>
    <scope>NUCLEOTIDE SEQUENCE [LARGE SCALE GENOMIC DNA]</scope>
    <source>
        <strain evidence="2 3">SS14</strain>
    </source>
</reference>
<feature type="compositionally biased region" description="Polar residues" evidence="1">
    <location>
        <begin position="66"/>
        <end position="85"/>
    </location>
</feature>